<sequence>MCLDTRISKHASAPFSNAEDTRFSANQSLKSLLVGISDSLGNRVKYRAHCFNPSESFDFLRQHLAFLAVSSSSAPRRQRIDQRKSLCQRILQSRSLRCLHKEPIRGSLCNTSGLEKDVIVQLGMEAHGPRRTVSKCPSLRMCDSPRTLEKATSGRRR</sequence>
<protein>
    <submittedName>
        <fullName evidence="1">Uncharacterized protein</fullName>
    </submittedName>
</protein>
<organism evidence="1">
    <name type="scientific">Eucalyptus grandis</name>
    <name type="common">Flooded gum</name>
    <dbReference type="NCBI Taxonomy" id="71139"/>
    <lineage>
        <taxon>Eukaryota</taxon>
        <taxon>Viridiplantae</taxon>
        <taxon>Streptophyta</taxon>
        <taxon>Embryophyta</taxon>
        <taxon>Tracheophyta</taxon>
        <taxon>Spermatophyta</taxon>
        <taxon>Magnoliopsida</taxon>
        <taxon>eudicotyledons</taxon>
        <taxon>Gunneridae</taxon>
        <taxon>Pentapetalae</taxon>
        <taxon>rosids</taxon>
        <taxon>malvids</taxon>
        <taxon>Myrtales</taxon>
        <taxon>Myrtaceae</taxon>
        <taxon>Myrtoideae</taxon>
        <taxon>Eucalypteae</taxon>
        <taxon>Eucalyptus</taxon>
    </lineage>
</organism>
<gene>
    <name evidence="1" type="ORF">EUGRSUZ_G01438</name>
</gene>
<accession>A0A059BDL4</accession>
<proteinExistence type="predicted"/>
<dbReference type="AlphaFoldDB" id="A0A059BDL4"/>
<reference evidence="1" key="1">
    <citation type="submission" date="2013-07" db="EMBL/GenBank/DDBJ databases">
        <title>The genome of Eucalyptus grandis.</title>
        <authorList>
            <person name="Schmutz J."/>
            <person name="Hayes R."/>
            <person name="Myburg A."/>
            <person name="Tuskan G."/>
            <person name="Grattapaglia D."/>
            <person name="Rokhsar D.S."/>
        </authorList>
    </citation>
    <scope>NUCLEOTIDE SEQUENCE</scope>
    <source>
        <tissue evidence="1">Leaf extractions</tissue>
    </source>
</reference>
<dbReference type="InParanoid" id="A0A059BDL4"/>
<evidence type="ECO:0000313" key="1">
    <source>
        <dbReference type="EMBL" id="KCW63775.1"/>
    </source>
</evidence>
<name>A0A059BDL4_EUCGR</name>
<dbReference type="EMBL" id="KK198759">
    <property type="protein sequence ID" value="KCW63775.1"/>
    <property type="molecule type" value="Genomic_DNA"/>
</dbReference>
<dbReference type="Gramene" id="KCW63775">
    <property type="protein sequence ID" value="KCW63775"/>
    <property type="gene ID" value="EUGRSUZ_G01438"/>
</dbReference>